<dbReference type="PATRIC" id="fig|523841.21.peg.2675"/>
<dbReference type="AlphaFoldDB" id="I3R6W6"/>
<dbReference type="Proteomes" id="UP000006469">
    <property type="component" value="Chromosome"/>
</dbReference>
<evidence type="ECO:0000313" key="5">
    <source>
        <dbReference type="Proteomes" id="UP000006469"/>
    </source>
</evidence>
<proteinExistence type="predicted"/>
<evidence type="ECO:0000313" key="4">
    <source>
        <dbReference type="EMBL" id="QCQ73794.1"/>
    </source>
</evidence>
<reference evidence="1 5" key="2">
    <citation type="journal article" date="2012" name="J. Bacteriol.">
        <title>Complete genome sequence of the metabolically versatile halophilic archaeon Haloferax mediterranei, a poly(3-hydroxybutyrate-co-3-hydroxyvalerate) producer.</title>
        <authorList>
            <person name="Han J."/>
            <person name="Zhang F."/>
            <person name="Hou J."/>
            <person name="Liu X."/>
            <person name="Li M."/>
            <person name="Liu H."/>
            <person name="Cai L."/>
            <person name="Zhang B."/>
            <person name="Chen Y."/>
            <person name="Zhou J."/>
            <person name="Hu S."/>
            <person name="Xiang H."/>
        </authorList>
    </citation>
    <scope>NUCLEOTIDE SEQUENCE [LARGE SCALE GENOMIC DNA]</scope>
    <source>
        <strain evidence="5">ATCC 33500 / DSM 1411 / JCM 8866 / NBRC 14739 / NCIMB 2177 / R-4</strain>
        <strain evidence="1">CGMCC 1.2087</strain>
    </source>
</reference>
<organism evidence="1 5">
    <name type="scientific">Haloferax mediterranei (strain ATCC 33500 / DSM 1411 / JCM 8866 / NBRC 14739 / NCIMB 2177 / R-4)</name>
    <name type="common">Halobacterium mediterranei</name>
    <dbReference type="NCBI Taxonomy" id="523841"/>
    <lineage>
        <taxon>Archaea</taxon>
        <taxon>Methanobacteriati</taxon>
        <taxon>Methanobacteriota</taxon>
        <taxon>Stenosarchaea group</taxon>
        <taxon>Halobacteria</taxon>
        <taxon>Halobacteriales</taxon>
        <taxon>Haloferacaceae</taxon>
        <taxon>Haloferax</taxon>
    </lineage>
</organism>
<dbReference type="eggNOG" id="arCOG07770">
    <property type="taxonomic scope" value="Archaea"/>
</dbReference>
<dbReference type="GeneID" id="40154798"/>
<dbReference type="EMBL" id="CP001868">
    <property type="protein sequence ID" value="AFK19976.1"/>
    <property type="molecule type" value="Genomic_DNA"/>
</dbReference>
<dbReference type="HOGENOM" id="CLU_194231_0_0_2"/>
<dbReference type="RefSeq" id="WP_004059699.1">
    <property type="nucleotide sequence ID" value="NC_017941.2"/>
</dbReference>
<name>I3R6W6_HALMT</name>
<dbReference type="OrthoDB" id="260081at2157"/>
<dbReference type="KEGG" id="hme:HFX_2289"/>
<evidence type="ECO:0000313" key="6">
    <source>
        <dbReference type="Proteomes" id="UP000011603"/>
    </source>
</evidence>
<dbReference type="PaxDb" id="523841-HFX_2289"/>
<dbReference type="EMBL" id="CP039139">
    <property type="protein sequence ID" value="QCQ73794.1"/>
    <property type="molecule type" value="Genomic_DNA"/>
</dbReference>
<dbReference type="Proteomes" id="UP000011603">
    <property type="component" value="Unassembled WGS sequence"/>
</dbReference>
<reference evidence="3 6" key="3">
    <citation type="journal article" date="2014" name="PLoS Genet.">
        <title>Phylogenetically driven sequencing of extremely halophilic archaea reveals strategies for static and dynamic osmo-response.</title>
        <authorList>
            <person name="Becker E.A."/>
            <person name="Seitzer P.M."/>
            <person name="Tritt A."/>
            <person name="Larsen D."/>
            <person name="Krusor M."/>
            <person name="Yao A.I."/>
            <person name="Wu D."/>
            <person name="Madern D."/>
            <person name="Eisen J.A."/>
            <person name="Darling A.E."/>
            <person name="Facciotti M.T."/>
        </authorList>
    </citation>
    <scope>NUCLEOTIDE SEQUENCE [LARGE SCALE GENOMIC DNA]</scope>
    <source>
        <strain evidence="3">ATCC 33500</strain>
        <strain evidence="6">ATCC 33500 / DSM 1411 / JCM 8866 / NBRC 14739 / NCIMB 2177 / R-4</strain>
    </source>
</reference>
<dbReference type="EMBL" id="AOLO01000011">
    <property type="protein sequence ID" value="ELZ99522.1"/>
    <property type="molecule type" value="Genomic_DNA"/>
</dbReference>
<evidence type="ECO:0000313" key="1">
    <source>
        <dbReference type="EMBL" id="AFK19976.1"/>
    </source>
</evidence>
<evidence type="ECO:0000313" key="2">
    <source>
        <dbReference type="EMBL" id="AHZ23354.1"/>
    </source>
</evidence>
<protein>
    <submittedName>
        <fullName evidence="1">Uncharacterized protein</fullName>
    </submittedName>
</protein>
<reference evidence="1" key="1">
    <citation type="journal article" date="2012" name="Appl. Environ. Microbiol.">
        <title>Identification of the haloarchaeal phasin (PhaP) that functions in polyhydroxyalkanoate accumulation and granule formation in Haloferax mediterranei.</title>
        <authorList>
            <person name="Cai S."/>
            <person name="Cai L."/>
            <person name="Liu H."/>
            <person name="Liu X."/>
            <person name="Han J."/>
            <person name="Zhou J."/>
            <person name="Xiang H."/>
        </authorList>
    </citation>
    <scope>NUCLEOTIDE SEQUENCE</scope>
    <source>
        <strain evidence="1">CGMCC 1.2087</strain>
    </source>
</reference>
<reference evidence="4 8" key="6">
    <citation type="submission" date="2019-04" db="EMBL/GenBank/DDBJ databases">
        <title>Methylomes of two halophilic Archaea, Haloarcula marismortui and Haloferax mediterranei.</title>
        <authorList>
            <person name="DasSarma S."/>
            <person name="DasSarma P."/>
            <person name="DasSarma S."/>
            <person name="Fomenkov A."/>
            <person name="Vincze T."/>
            <person name="Anton B.P."/>
            <person name="Roberts R.J."/>
        </authorList>
    </citation>
    <scope>NUCLEOTIDE SEQUENCE [LARGE SCALE GENOMIC DNA]</scope>
    <source>
        <strain evidence="4">ATCC 33500</strain>
        <strain evidence="8">ATCC 33500 / DSM 1411 / JCM 8866 / NBRC 14739 / NCIMB 2177 / R-4</strain>
    </source>
</reference>
<keyword evidence="6" id="KW-1185">Reference proteome</keyword>
<gene>
    <name evidence="1" type="ordered locus">HFX_2289</name>
    <name evidence="2" type="ORF">BM92_12220</name>
    <name evidence="3" type="ORF">C439_13249</name>
    <name evidence="4" type="ORF">E6P09_00235</name>
</gene>
<evidence type="ECO:0000313" key="8">
    <source>
        <dbReference type="Proteomes" id="UP000299011"/>
    </source>
</evidence>
<evidence type="ECO:0000313" key="3">
    <source>
        <dbReference type="EMBL" id="ELZ99522.1"/>
    </source>
</evidence>
<reference evidence="1" key="5">
    <citation type="submission" date="2014-05" db="EMBL/GenBank/DDBJ databases">
        <authorList>
            <person name="Wang L."/>
            <person name="Yang H."/>
            <person name="Xiang H."/>
        </authorList>
    </citation>
    <scope>NUCLEOTIDE SEQUENCE</scope>
    <source>
        <strain evidence="1">CGMCC 1.2087</strain>
    </source>
</reference>
<dbReference type="Proteomes" id="UP000027075">
    <property type="component" value="Chromosome"/>
</dbReference>
<dbReference type="EMBL" id="CP007551">
    <property type="protein sequence ID" value="AHZ23354.1"/>
    <property type="molecule type" value="Genomic_DNA"/>
</dbReference>
<reference evidence="2 7" key="4">
    <citation type="submission" date="2014-04" db="EMBL/GenBank/DDBJ databases">
        <title>Transcriptional profiles of Haloferax mediterranei on the basis of nitrogen availability.</title>
        <authorList>
            <person name="Bautista V."/>
        </authorList>
    </citation>
    <scope>NUCLEOTIDE SEQUENCE [LARGE SCALE GENOMIC DNA]</scope>
    <source>
        <strain evidence="2">ATCC 33500</strain>
        <strain evidence="7">ATCC 33500 / DSM 1411 / JCM 8866 / NBRC 14739 / NCIMB 2177 / R-4</strain>
    </source>
</reference>
<dbReference type="Proteomes" id="UP000299011">
    <property type="component" value="Chromosome"/>
</dbReference>
<sequence length="68" mass="7672">MIRALFVLFGLVELLFPDQLVRVLTRIAYEDGSEMTAKSWMTTATRVEGAVFLYLGLRGLCRGSDEDE</sequence>
<evidence type="ECO:0000313" key="7">
    <source>
        <dbReference type="Proteomes" id="UP000027075"/>
    </source>
</evidence>
<accession>I3R6W6</accession>